<keyword evidence="5" id="KW-1185">Reference proteome</keyword>
<evidence type="ECO:0000313" key="5">
    <source>
        <dbReference type="Proteomes" id="UP001247307"/>
    </source>
</evidence>
<comment type="caution">
    <text evidence="4">The sequence shown here is derived from an EMBL/GenBank/DDBJ whole genome shotgun (WGS) entry which is preliminary data.</text>
</comment>
<feature type="domain" description="Thioredoxin-like fold" evidence="3">
    <location>
        <begin position="124"/>
        <end position="282"/>
    </location>
</feature>
<keyword evidence="2" id="KW-0472">Membrane</keyword>
<dbReference type="Proteomes" id="UP001247307">
    <property type="component" value="Unassembled WGS sequence"/>
</dbReference>
<evidence type="ECO:0000259" key="3">
    <source>
        <dbReference type="Pfam" id="PF13462"/>
    </source>
</evidence>
<dbReference type="EMBL" id="JAVDUI010000001">
    <property type="protein sequence ID" value="MDR6891750.1"/>
    <property type="molecule type" value="Genomic_DNA"/>
</dbReference>
<organism evidence="4 5">
    <name type="scientific">Falsarthrobacter nasiphocae</name>
    <dbReference type="NCBI Taxonomy" id="189863"/>
    <lineage>
        <taxon>Bacteria</taxon>
        <taxon>Bacillati</taxon>
        <taxon>Actinomycetota</taxon>
        <taxon>Actinomycetes</taxon>
        <taxon>Micrococcales</taxon>
        <taxon>Micrococcaceae</taxon>
        <taxon>Falsarthrobacter</taxon>
    </lineage>
</organism>
<dbReference type="Pfam" id="PF13462">
    <property type="entry name" value="Thioredoxin_4"/>
    <property type="match status" value="1"/>
</dbReference>
<dbReference type="GO" id="GO:0016853">
    <property type="term" value="F:isomerase activity"/>
    <property type="evidence" value="ECO:0007669"/>
    <property type="project" value="UniProtKB-KW"/>
</dbReference>
<dbReference type="Gene3D" id="3.40.30.10">
    <property type="entry name" value="Glutaredoxin"/>
    <property type="match status" value="1"/>
</dbReference>
<evidence type="ECO:0000256" key="1">
    <source>
        <dbReference type="SAM" id="MobiDB-lite"/>
    </source>
</evidence>
<accession>A0AAE3YEK6</accession>
<dbReference type="AlphaFoldDB" id="A0AAE3YEK6"/>
<dbReference type="InterPro" id="IPR012336">
    <property type="entry name" value="Thioredoxin-like_fold"/>
</dbReference>
<keyword evidence="2" id="KW-0812">Transmembrane</keyword>
<reference evidence="4" key="1">
    <citation type="submission" date="2023-07" db="EMBL/GenBank/DDBJ databases">
        <title>Sequencing the genomes of 1000 actinobacteria strains.</title>
        <authorList>
            <person name="Klenk H.-P."/>
        </authorList>
    </citation>
    <scope>NUCLEOTIDE SEQUENCE</scope>
    <source>
        <strain evidence="4">DSM 13988</strain>
    </source>
</reference>
<evidence type="ECO:0000313" key="4">
    <source>
        <dbReference type="EMBL" id="MDR6891750.1"/>
    </source>
</evidence>
<proteinExistence type="predicted"/>
<gene>
    <name evidence="4" type="ORF">J2S35_000690</name>
</gene>
<dbReference type="SUPFAM" id="SSF52833">
    <property type="entry name" value="Thioredoxin-like"/>
    <property type="match status" value="1"/>
</dbReference>
<dbReference type="RefSeq" id="WP_309849877.1">
    <property type="nucleotide sequence ID" value="NZ_BAAAIU010000045.1"/>
</dbReference>
<feature type="transmembrane region" description="Helical" evidence="2">
    <location>
        <begin position="32"/>
        <end position="53"/>
    </location>
</feature>
<keyword evidence="4" id="KW-0413">Isomerase</keyword>
<protein>
    <submittedName>
        <fullName evidence="4">Protein-disulfide isomerase</fullName>
    </submittedName>
</protein>
<name>A0AAE3YEK6_9MICC</name>
<evidence type="ECO:0000256" key="2">
    <source>
        <dbReference type="SAM" id="Phobius"/>
    </source>
</evidence>
<dbReference type="InterPro" id="IPR036249">
    <property type="entry name" value="Thioredoxin-like_sf"/>
</dbReference>
<keyword evidence="2" id="KW-1133">Transmembrane helix</keyword>
<sequence>MASRQTPSGLTPREIAQQHREKALRKERSRRAVIGGAIIAAVLAIVLIVTYLFKKNNEAAGAADAAKGPAPAYGNQYGGVTLIKGGTLKKAGGIEVDPGTVGPPATAPSTKAPSGALTTKKGEPAHVLVYVDMLCPHCKVFEGMFGDYLHDLAEKGTANVEYRVISILDQAANKNYSTRAGGALMSVADRFPEKFYPALKLLFAQQPSEATGGDNGTIKSVLKSAGVPSEIDSLVDSGAFRYYTKFANALAAHDGVSGTPSVYVEGQRWDPQAESDFKKFVQATIDARK</sequence>
<feature type="compositionally biased region" description="Low complexity" evidence="1">
    <location>
        <begin position="102"/>
        <end position="116"/>
    </location>
</feature>
<dbReference type="CDD" id="cd02972">
    <property type="entry name" value="DsbA_family"/>
    <property type="match status" value="1"/>
</dbReference>
<feature type="region of interest" description="Disordered" evidence="1">
    <location>
        <begin position="94"/>
        <end position="118"/>
    </location>
</feature>